<sequence>MSIKKLNRFDDEIASILLAEAGPNKVAEWNNFIEKMETIIVEEYNGITLSEYRGMWKKLFRDNVKKMKLNPETSGKDFWATNIVKKLKEKTASEKSSETRTVCSSTSSPNYQKELKEDDYALLGETHAKIKNKWGLKSNSDKAIEDVIYEQARHYNYEHPYHSYIISLFDDDLSMFSKEDIVEMKHCSLQDEIDKPLNQKLFDILANLQGKTTFKKIDDSFKKMMFDRRKEKEEYWLQQSVLNYLNLFITSNIMPRMYTEADLLDAVYGFIKQSRFISETEAITAIGSHSSSENKNLYRDIGTDARMERQQNAEHADLVFMHNGYEIGCVEIGLDDHGPRGTKELNEKRLKTPKMMRCFCSRIVEQFKTSPNEIKTVGIIISVGYIL</sequence>
<reference evidence="1" key="1">
    <citation type="journal article" date="2020" name="Microb. Genom.">
        <title>Genetic diversity of clinical and environmental Mucorales isolates obtained from an investigation of mucormycosis cases among solid organ transplant recipients.</title>
        <authorList>
            <person name="Nguyen M.H."/>
            <person name="Kaul D."/>
            <person name="Muto C."/>
            <person name="Cheng S.J."/>
            <person name="Richter R.A."/>
            <person name="Bruno V.M."/>
            <person name="Liu G."/>
            <person name="Beyhan S."/>
            <person name="Sundermann A.J."/>
            <person name="Mounaud S."/>
            <person name="Pasculle A.W."/>
            <person name="Nierman W.C."/>
            <person name="Driscoll E."/>
            <person name="Cumbie R."/>
            <person name="Clancy C.J."/>
            <person name="Dupont C.L."/>
        </authorList>
    </citation>
    <scope>NUCLEOTIDE SEQUENCE</scope>
    <source>
        <strain evidence="1">GL16</strain>
    </source>
</reference>
<organism evidence="1 2">
    <name type="scientific">Rhizopus oryzae</name>
    <name type="common">Mucormycosis agent</name>
    <name type="synonym">Rhizopus arrhizus var. delemar</name>
    <dbReference type="NCBI Taxonomy" id="64495"/>
    <lineage>
        <taxon>Eukaryota</taxon>
        <taxon>Fungi</taxon>
        <taxon>Fungi incertae sedis</taxon>
        <taxon>Mucoromycota</taxon>
        <taxon>Mucoromycotina</taxon>
        <taxon>Mucoromycetes</taxon>
        <taxon>Mucorales</taxon>
        <taxon>Mucorineae</taxon>
        <taxon>Rhizopodaceae</taxon>
        <taxon>Rhizopus</taxon>
    </lineage>
</organism>
<comment type="caution">
    <text evidence="1">The sequence shown here is derived from an EMBL/GenBank/DDBJ whole genome shotgun (WGS) entry which is preliminary data.</text>
</comment>
<dbReference type="Proteomes" id="UP000717996">
    <property type="component" value="Unassembled WGS sequence"/>
</dbReference>
<protein>
    <submittedName>
        <fullName evidence="1">Uncharacterized protein</fullName>
    </submittedName>
</protein>
<dbReference type="AlphaFoldDB" id="A0A9P6XXY5"/>
<proteinExistence type="predicted"/>
<accession>A0A9P6XXY5</accession>
<evidence type="ECO:0000313" key="1">
    <source>
        <dbReference type="EMBL" id="KAG1535010.1"/>
    </source>
</evidence>
<dbReference type="EMBL" id="JAANIT010002989">
    <property type="protein sequence ID" value="KAG1535010.1"/>
    <property type="molecule type" value="Genomic_DNA"/>
</dbReference>
<gene>
    <name evidence="1" type="ORF">G6F51_011772</name>
</gene>
<dbReference type="OrthoDB" id="2271149at2759"/>
<name>A0A9P6XXY5_RHIOR</name>
<evidence type="ECO:0000313" key="2">
    <source>
        <dbReference type="Proteomes" id="UP000717996"/>
    </source>
</evidence>